<name>A0A059KLH0_9BURK</name>
<dbReference type="STRING" id="34103.SAMN05421778_101316"/>
<dbReference type="RefSeq" id="WP_037482193.1">
    <property type="nucleotide sequence ID" value="NZ_AZRA01000061.1"/>
</dbReference>
<comment type="caution">
    <text evidence="1">The sequence shown here is derived from an EMBL/GenBank/DDBJ whole genome shotgun (WGS) entry which is preliminary data.</text>
</comment>
<accession>A0A059KLH0</accession>
<reference evidence="1 2" key="1">
    <citation type="journal article" date="2014" name="FEMS Microbiol. Ecol.">
        <title>Sphaerotilus natans encrusted with nanoball-shaped Fe(III) oxide minerals formed by nitrate-reducing mixotrophic Fe(II) oxidation.</title>
        <authorList>
            <person name="Park S."/>
            <person name="Kim D.H."/>
            <person name="Lee J.H."/>
            <person name="Hur H.G."/>
        </authorList>
    </citation>
    <scope>NUCLEOTIDE SEQUENCE [LARGE SCALE GENOMIC DNA]</scope>
    <source>
        <strain evidence="1 2">DSM 6575</strain>
    </source>
</reference>
<gene>
    <name evidence="1" type="ORF">X805_23840</name>
</gene>
<dbReference type="AlphaFoldDB" id="A0A059KLH0"/>
<organism evidence="1 2">
    <name type="scientific">Sphaerotilus natans subsp. natans DSM 6575</name>
    <dbReference type="NCBI Taxonomy" id="1286631"/>
    <lineage>
        <taxon>Bacteria</taxon>
        <taxon>Pseudomonadati</taxon>
        <taxon>Pseudomonadota</taxon>
        <taxon>Betaproteobacteria</taxon>
        <taxon>Burkholderiales</taxon>
        <taxon>Sphaerotilaceae</taxon>
        <taxon>Sphaerotilus</taxon>
    </lineage>
</organism>
<dbReference type="EMBL" id="AZRA01000061">
    <property type="protein sequence ID" value="KDB52014.1"/>
    <property type="molecule type" value="Genomic_DNA"/>
</dbReference>
<sequence>MAIHYTEFEAAALQAAAEYPGLARRIQVGDPRVLAGMRANAIMLAMLSQQMDLCLFESAERARDTTVLADAAMRGILPLARPASVTLEVTNRSSARYMLSPGRRLIDQKGRTFVVTGSVSIDVGASGLVEATQRTERVVTFTASSATRYQRIEVPTVPAQQLAGLEVWRVRSDGRDAFEFRPDYCNTDVGDFGYTVEVDERRRTWIRFGAAGSVGYQVQPGDQFEIRVFDCEGAATGARAGDVFTFEYSEVETVDPYISMRLYSVDDVGADAPGMGDLRVLTRYPSTYDHNAVYLGNFQYLIRRYLSTGVRFLSCWNEQIEESVRGPSEDSINTLFVACLVKDMAQAEVRQRVESIIKRADDSYRIKHVSAVLTPVRMAITATVPAVHDEDAVRALIRKTILGAFGDGAEMVSVGLRNQIRETVIHRLLRESVQELRDNSADIAVSIELPDEIMPEHYLYVTYDSLTVGVSKNDHRPGLWNV</sequence>
<evidence type="ECO:0000313" key="2">
    <source>
        <dbReference type="Proteomes" id="UP000026714"/>
    </source>
</evidence>
<proteinExistence type="predicted"/>
<dbReference type="Proteomes" id="UP000026714">
    <property type="component" value="Unassembled WGS sequence"/>
</dbReference>
<evidence type="ECO:0000313" key="1">
    <source>
        <dbReference type="EMBL" id="KDB52014.1"/>
    </source>
</evidence>
<protein>
    <submittedName>
        <fullName evidence="1">Uncharacterized protein</fullName>
    </submittedName>
</protein>
<keyword evidence="2" id="KW-1185">Reference proteome</keyword>
<dbReference type="eggNOG" id="ENOG502ZCD5">
    <property type="taxonomic scope" value="Bacteria"/>
</dbReference>